<comment type="caution">
    <text evidence="1">The sequence shown here is derived from an EMBL/GenBank/DDBJ whole genome shotgun (WGS) entry which is preliminary data.</text>
</comment>
<dbReference type="CDD" id="cd19067">
    <property type="entry name" value="PfuEndoQ-like"/>
    <property type="match status" value="1"/>
</dbReference>
<name>A0A2H0XY25_UNCSA</name>
<sequence length="312" mass="34511">LNKIGNLTADGRPILGLDAEKLAEIVFNISKYCVIVPAHAWTPWFSIFGSKSGFDTIEECFGKYSKYIFAIETGLSSDPAMNWRLSMLDNISLISCSDAHSPSKLGREVCVFETELSYNAMFSAIRHKNPSKFLFTVEFFPEEGKYHYDGHRDCQIRWTPKETKAHNKLCSVCGRPVTVGVMHRVDDLADRSDGFRPATAIPFKSMIPLQEIIAESKGRGVGTKAVQEAYHSAVQKLRTEFKILLETSADELRAALLPEIADGIIKVREGKVSIAPGYDGEFGKIKIFSEPHPASSASGGLGTSLHFMERGI</sequence>
<accession>A0A2H0XY25</accession>
<dbReference type="SUPFAM" id="SSF89550">
    <property type="entry name" value="PHP domain-like"/>
    <property type="match status" value="1"/>
</dbReference>
<evidence type="ECO:0000313" key="1">
    <source>
        <dbReference type="EMBL" id="PIS29849.1"/>
    </source>
</evidence>
<keyword evidence="1" id="KW-0547">Nucleotide-binding</keyword>
<dbReference type="GO" id="GO:0004386">
    <property type="term" value="F:helicase activity"/>
    <property type="evidence" value="ECO:0007669"/>
    <property type="project" value="UniProtKB-KW"/>
</dbReference>
<keyword evidence="1" id="KW-0378">Hydrolase</keyword>
<reference evidence="1 2" key="1">
    <citation type="submission" date="2017-09" db="EMBL/GenBank/DDBJ databases">
        <title>Depth-based differentiation of microbial function through sediment-hosted aquifers and enrichment of novel symbionts in the deep terrestrial subsurface.</title>
        <authorList>
            <person name="Probst A.J."/>
            <person name="Ladd B."/>
            <person name="Jarett J.K."/>
            <person name="Geller-Mcgrath D.E."/>
            <person name="Sieber C.M."/>
            <person name="Emerson J.B."/>
            <person name="Anantharaman K."/>
            <person name="Thomas B.C."/>
            <person name="Malmstrom R."/>
            <person name="Stieglmeier M."/>
            <person name="Klingl A."/>
            <person name="Woyke T."/>
            <person name="Ryan C.M."/>
            <person name="Banfield J.F."/>
        </authorList>
    </citation>
    <scope>NUCLEOTIDE SEQUENCE [LARGE SCALE GENOMIC DNA]</scope>
    <source>
        <strain evidence="1">CG08_land_8_20_14_0_20_45_16</strain>
    </source>
</reference>
<evidence type="ECO:0000313" key="2">
    <source>
        <dbReference type="Proteomes" id="UP000231343"/>
    </source>
</evidence>
<dbReference type="InterPro" id="IPR016195">
    <property type="entry name" value="Pol/histidinol_Pase-like"/>
</dbReference>
<dbReference type="Gene3D" id="3.20.20.140">
    <property type="entry name" value="Metal-dependent hydrolases"/>
    <property type="match status" value="1"/>
</dbReference>
<protein>
    <submittedName>
        <fullName evidence="1">DNA helicase UvrD</fullName>
    </submittedName>
</protein>
<keyword evidence="1" id="KW-0347">Helicase</keyword>
<dbReference type="AlphaFoldDB" id="A0A2H0XY25"/>
<dbReference type="EMBL" id="PEYM01000070">
    <property type="protein sequence ID" value="PIS29849.1"/>
    <property type="molecule type" value="Genomic_DNA"/>
</dbReference>
<organism evidence="1 2">
    <name type="scientific">Candidatus Saganbacteria bacterium CG08_land_8_20_14_0_20_45_16</name>
    <dbReference type="NCBI Taxonomy" id="2014293"/>
    <lineage>
        <taxon>Bacteria</taxon>
        <taxon>Bacillati</taxon>
        <taxon>Saganbacteria</taxon>
    </lineage>
</organism>
<dbReference type="PANTHER" id="PTHR40084">
    <property type="entry name" value="PHOSPHOHYDROLASE, PHP FAMILY"/>
    <property type="match status" value="1"/>
</dbReference>
<proteinExistence type="predicted"/>
<dbReference type="Proteomes" id="UP000231343">
    <property type="component" value="Unassembled WGS sequence"/>
</dbReference>
<gene>
    <name evidence="1" type="ORF">COT42_04185</name>
</gene>
<dbReference type="PANTHER" id="PTHR40084:SF1">
    <property type="entry name" value="PHOSPHOTRANSFERASE"/>
    <property type="match status" value="1"/>
</dbReference>
<keyword evidence="1" id="KW-0067">ATP-binding</keyword>
<feature type="non-terminal residue" evidence="1">
    <location>
        <position position="1"/>
    </location>
</feature>